<protein>
    <recommendedName>
        <fullName evidence="5">Homeodomain-like protein</fullName>
    </recommendedName>
</protein>
<feature type="compositionally biased region" description="Basic and acidic residues" evidence="1">
    <location>
        <begin position="175"/>
        <end position="184"/>
    </location>
</feature>
<gene>
    <name evidence="3" type="ORF">HannXRQ_Chr09g0270561</name>
    <name evidence="2" type="ORF">HanXRQr2_Chr11g0494131</name>
</gene>
<feature type="region of interest" description="Disordered" evidence="1">
    <location>
        <begin position="87"/>
        <end position="123"/>
    </location>
</feature>
<evidence type="ECO:0000313" key="2">
    <source>
        <dbReference type="EMBL" id="KAF5782289.1"/>
    </source>
</evidence>
<evidence type="ECO:0000256" key="1">
    <source>
        <dbReference type="SAM" id="MobiDB-lite"/>
    </source>
</evidence>
<feature type="compositionally biased region" description="Basic and acidic residues" evidence="1">
    <location>
        <begin position="91"/>
        <end position="110"/>
    </location>
</feature>
<reference evidence="3" key="2">
    <citation type="submission" date="2017-02" db="EMBL/GenBank/DDBJ databases">
        <title>Sunflower complete genome.</title>
        <authorList>
            <person name="Langlade N."/>
            <person name="Munos S."/>
        </authorList>
    </citation>
    <scope>NUCLEOTIDE SEQUENCE [LARGE SCALE GENOMIC DNA]</scope>
    <source>
        <tissue evidence="3">Leaves</tissue>
    </source>
</reference>
<dbReference type="Gramene" id="mRNA:HanXRQr2_Chr11g0494131">
    <property type="protein sequence ID" value="mRNA:HanXRQr2_Chr11g0494131"/>
    <property type="gene ID" value="HanXRQr2_Chr11g0494131"/>
</dbReference>
<accession>A0A251U260</accession>
<dbReference type="PANTHER" id="PTHR14000">
    <property type="entry name" value="FINGER CCCH DOMAIN PROTEIN, PUTATIVE (DUF3755)-RELATED"/>
    <property type="match status" value="1"/>
</dbReference>
<dbReference type="InParanoid" id="A0A251U260"/>
<evidence type="ECO:0008006" key="5">
    <source>
        <dbReference type="Google" id="ProtNLM"/>
    </source>
</evidence>
<reference evidence="2" key="3">
    <citation type="submission" date="2020-06" db="EMBL/GenBank/DDBJ databases">
        <title>Helianthus annuus Genome sequencing and assembly Release 2.</title>
        <authorList>
            <person name="Gouzy J."/>
            <person name="Langlade N."/>
            <person name="Munos S."/>
        </authorList>
    </citation>
    <scope>NUCLEOTIDE SEQUENCE</scope>
    <source>
        <tissue evidence="2">Leaves</tissue>
    </source>
</reference>
<feature type="region of interest" description="Disordered" evidence="1">
    <location>
        <begin position="1"/>
        <end position="23"/>
    </location>
</feature>
<dbReference type="PANTHER" id="PTHR14000:SF1">
    <property type="entry name" value="HISTONE H2A DEUBIQUITINASE (DUF3755)"/>
    <property type="match status" value="1"/>
</dbReference>
<sequence length="309" mass="33943">MANNTNLTTNGVGTTTDNGGRSEVSAVGPSVPNVYWTPHEQSMMNQLLSTNASSNLVKRYAIIVLKLQEKKTLYDVALRHRWMTVKRNGKQRKDGSNSSRTHKEINEKAAYEQVKPSSDATNGQHYAQLSTSMDGDEGIDDEISYEANVGAASQLLERNRHATNQISAHGSAFKENGKRMKDNSDSSSGHKYKKGKAAYQQVKSSSHSTNHSNGLHHAQLSTSVDSDEDPDDELSYKVINGPAGQLLEQNEQAMSQISASKGNINNKPICQMINNIDALMNVSLNDMPEMEQSACQRYNSSMARHLNIG</sequence>
<feature type="region of interest" description="Disordered" evidence="1">
    <location>
        <begin position="169"/>
        <end position="215"/>
    </location>
</feature>
<dbReference type="Proteomes" id="UP000215914">
    <property type="component" value="Chromosome 9"/>
</dbReference>
<name>A0A251U260_HELAN</name>
<feature type="compositionally biased region" description="Low complexity" evidence="1">
    <location>
        <begin position="1"/>
        <end position="19"/>
    </location>
</feature>
<proteinExistence type="predicted"/>
<reference evidence="2 4" key="1">
    <citation type="journal article" date="2017" name="Nature">
        <title>The sunflower genome provides insights into oil metabolism, flowering and Asterid evolution.</title>
        <authorList>
            <person name="Badouin H."/>
            <person name="Gouzy J."/>
            <person name="Grassa C.J."/>
            <person name="Murat F."/>
            <person name="Staton S.E."/>
            <person name="Cottret L."/>
            <person name="Lelandais-Briere C."/>
            <person name="Owens G.L."/>
            <person name="Carrere S."/>
            <person name="Mayjonade B."/>
            <person name="Legrand L."/>
            <person name="Gill N."/>
            <person name="Kane N.C."/>
            <person name="Bowers J.E."/>
            <person name="Hubner S."/>
            <person name="Bellec A."/>
            <person name="Berard A."/>
            <person name="Berges H."/>
            <person name="Blanchet N."/>
            <person name="Boniface M.C."/>
            <person name="Brunel D."/>
            <person name="Catrice O."/>
            <person name="Chaidir N."/>
            <person name="Claudel C."/>
            <person name="Donnadieu C."/>
            <person name="Faraut T."/>
            <person name="Fievet G."/>
            <person name="Helmstetter N."/>
            <person name="King M."/>
            <person name="Knapp S.J."/>
            <person name="Lai Z."/>
            <person name="Le Paslier M.C."/>
            <person name="Lippi Y."/>
            <person name="Lorenzon L."/>
            <person name="Mandel J.R."/>
            <person name="Marage G."/>
            <person name="Marchand G."/>
            <person name="Marquand E."/>
            <person name="Bret-Mestries E."/>
            <person name="Morien E."/>
            <person name="Nambeesan S."/>
            <person name="Nguyen T."/>
            <person name="Pegot-Espagnet P."/>
            <person name="Pouilly N."/>
            <person name="Raftis F."/>
            <person name="Sallet E."/>
            <person name="Schiex T."/>
            <person name="Thomas J."/>
            <person name="Vandecasteele C."/>
            <person name="Vares D."/>
            <person name="Vear F."/>
            <person name="Vautrin S."/>
            <person name="Crespi M."/>
            <person name="Mangin B."/>
            <person name="Burke J.M."/>
            <person name="Salse J."/>
            <person name="Munos S."/>
            <person name="Vincourt P."/>
            <person name="Rieseberg L.H."/>
            <person name="Langlade N.B."/>
        </authorList>
    </citation>
    <scope>NUCLEOTIDE SEQUENCE [LARGE SCALE GENOMIC DNA]</scope>
    <source>
        <strain evidence="4">cv. SF193</strain>
        <tissue evidence="2">Leaves</tissue>
    </source>
</reference>
<keyword evidence="4" id="KW-1185">Reference proteome</keyword>
<dbReference type="AlphaFoldDB" id="A0A251U260"/>
<dbReference type="EMBL" id="CM007898">
    <property type="protein sequence ID" value="OTG16361.1"/>
    <property type="molecule type" value="Genomic_DNA"/>
</dbReference>
<evidence type="ECO:0000313" key="3">
    <source>
        <dbReference type="EMBL" id="OTG16361.1"/>
    </source>
</evidence>
<evidence type="ECO:0000313" key="4">
    <source>
        <dbReference type="Proteomes" id="UP000215914"/>
    </source>
</evidence>
<feature type="compositionally biased region" description="Polar residues" evidence="1">
    <location>
        <begin position="201"/>
        <end position="215"/>
    </location>
</feature>
<dbReference type="EMBL" id="MNCJ02000326">
    <property type="protein sequence ID" value="KAF5782289.1"/>
    <property type="molecule type" value="Genomic_DNA"/>
</dbReference>
<organism evidence="3 4">
    <name type="scientific">Helianthus annuus</name>
    <name type="common">Common sunflower</name>
    <dbReference type="NCBI Taxonomy" id="4232"/>
    <lineage>
        <taxon>Eukaryota</taxon>
        <taxon>Viridiplantae</taxon>
        <taxon>Streptophyta</taxon>
        <taxon>Embryophyta</taxon>
        <taxon>Tracheophyta</taxon>
        <taxon>Spermatophyta</taxon>
        <taxon>Magnoliopsida</taxon>
        <taxon>eudicotyledons</taxon>
        <taxon>Gunneridae</taxon>
        <taxon>Pentapetalae</taxon>
        <taxon>asterids</taxon>
        <taxon>campanulids</taxon>
        <taxon>Asterales</taxon>
        <taxon>Asteraceae</taxon>
        <taxon>Asteroideae</taxon>
        <taxon>Heliantheae alliance</taxon>
        <taxon>Heliantheae</taxon>
        <taxon>Helianthus</taxon>
    </lineage>
</organism>